<evidence type="ECO:0008006" key="4">
    <source>
        <dbReference type="Google" id="ProtNLM"/>
    </source>
</evidence>
<dbReference type="AlphaFoldDB" id="A0A6A6H3T6"/>
<name>A0A6A6H3T6_VIRVR</name>
<keyword evidence="3" id="KW-1185">Reference proteome</keyword>
<evidence type="ECO:0000313" key="2">
    <source>
        <dbReference type="EMBL" id="KAF2232478.1"/>
    </source>
</evidence>
<sequence length="84" mass="9148">MVGLISAQISLCPLWASVLGASVRGEVRNSHGRPRSPQHGTAIVAPKGAYPTRLGHLRAQHTLCGWLELPSYRLMGSWNECTQI</sequence>
<organism evidence="2 3">
    <name type="scientific">Viridothelium virens</name>
    <name type="common">Speckled blister lichen</name>
    <name type="synonym">Trypethelium virens</name>
    <dbReference type="NCBI Taxonomy" id="1048519"/>
    <lineage>
        <taxon>Eukaryota</taxon>
        <taxon>Fungi</taxon>
        <taxon>Dikarya</taxon>
        <taxon>Ascomycota</taxon>
        <taxon>Pezizomycotina</taxon>
        <taxon>Dothideomycetes</taxon>
        <taxon>Dothideomycetes incertae sedis</taxon>
        <taxon>Trypetheliales</taxon>
        <taxon>Trypetheliaceae</taxon>
        <taxon>Viridothelium</taxon>
    </lineage>
</organism>
<dbReference type="EMBL" id="ML991815">
    <property type="protein sequence ID" value="KAF2232478.1"/>
    <property type="molecule type" value="Genomic_DNA"/>
</dbReference>
<proteinExistence type="predicted"/>
<reference evidence="2" key="1">
    <citation type="journal article" date="2020" name="Stud. Mycol.">
        <title>101 Dothideomycetes genomes: a test case for predicting lifestyles and emergence of pathogens.</title>
        <authorList>
            <person name="Haridas S."/>
            <person name="Albert R."/>
            <person name="Binder M."/>
            <person name="Bloem J."/>
            <person name="Labutti K."/>
            <person name="Salamov A."/>
            <person name="Andreopoulos B."/>
            <person name="Baker S."/>
            <person name="Barry K."/>
            <person name="Bills G."/>
            <person name="Bluhm B."/>
            <person name="Cannon C."/>
            <person name="Castanera R."/>
            <person name="Culley D."/>
            <person name="Daum C."/>
            <person name="Ezra D."/>
            <person name="Gonzalez J."/>
            <person name="Henrissat B."/>
            <person name="Kuo A."/>
            <person name="Liang C."/>
            <person name="Lipzen A."/>
            <person name="Lutzoni F."/>
            <person name="Magnuson J."/>
            <person name="Mondo S."/>
            <person name="Nolan M."/>
            <person name="Ohm R."/>
            <person name="Pangilinan J."/>
            <person name="Park H.-J."/>
            <person name="Ramirez L."/>
            <person name="Alfaro M."/>
            <person name="Sun H."/>
            <person name="Tritt A."/>
            <person name="Yoshinaga Y."/>
            <person name="Zwiers L.-H."/>
            <person name="Turgeon B."/>
            <person name="Goodwin S."/>
            <person name="Spatafora J."/>
            <person name="Crous P."/>
            <person name="Grigoriev I."/>
        </authorList>
    </citation>
    <scope>NUCLEOTIDE SEQUENCE</scope>
    <source>
        <strain evidence="2">Tuck. ex Michener</strain>
    </source>
</reference>
<feature type="chain" id="PRO_5025657082" description="Secreted protein" evidence="1">
    <location>
        <begin position="21"/>
        <end position="84"/>
    </location>
</feature>
<gene>
    <name evidence="2" type="ORF">EV356DRAFT_505232</name>
</gene>
<evidence type="ECO:0000256" key="1">
    <source>
        <dbReference type="SAM" id="SignalP"/>
    </source>
</evidence>
<keyword evidence="1" id="KW-0732">Signal</keyword>
<feature type="signal peptide" evidence="1">
    <location>
        <begin position="1"/>
        <end position="20"/>
    </location>
</feature>
<evidence type="ECO:0000313" key="3">
    <source>
        <dbReference type="Proteomes" id="UP000800092"/>
    </source>
</evidence>
<protein>
    <recommendedName>
        <fullName evidence="4">Secreted protein</fullName>
    </recommendedName>
</protein>
<accession>A0A6A6H3T6</accession>
<dbReference type="Proteomes" id="UP000800092">
    <property type="component" value="Unassembled WGS sequence"/>
</dbReference>